<sequence length="39" mass="4520">METIAYLCVFSTPVAVKEIILEDIWHWGKCAKRVEKKAI</sequence>
<reference evidence="1 2" key="1">
    <citation type="submission" date="2013-07" db="EMBL/GenBank/DDBJ databases">
        <authorList>
            <person name="Weinstock G."/>
            <person name="Sodergren E."/>
            <person name="Wylie T."/>
            <person name="Fulton L."/>
            <person name="Fulton R."/>
            <person name="Fronick C."/>
            <person name="O'Laughlin M."/>
            <person name="Godfrey J."/>
            <person name="Miner T."/>
            <person name="Herter B."/>
            <person name="Appelbaum E."/>
            <person name="Cordes M."/>
            <person name="Lek S."/>
            <person name="Wollam A."/>
            <person name="Pepin K.H."/>
            <person name="Palsikar V.B."/>
            <person name="Mitreva M."/>
            <person name="Wilson R.K."/>
        </authorList>
    </citation>
    <scope>NUCLEOTIDE SEQUENCE [LARGE SCALE GENOMIC DNA]</scope>
    <source>
        <strain evidence="1 2">ATCC 14940</strain>
    </source>
</reference>
<dbReference type="Proteomes" id="UP000016491">
    <property type="component" value="Unassembled WGS sequence"/>
</dbReference>
<dbReference type="EMBL" id="AWSU01000197">
    <property type="protein sequence ID" value="ERI76538.1"/>
    <property type="molecule type" value="Genomic_DNA"/>
</dbReference>
<accession>A0ABC9TX64</accession>
<dbReference type="AlphaFoldDB" id="A0ABC9TX64"/>
<evidence type="ECO:0000313" key="1">
    <source>
        <dbReference type="EMBL" id="ERI76538.1"/>
    </source>
</evidence>
<organism evidence="1 2">
    <name type="scientific">[Clostridium] symbiosum ATCC 14940</name>
    <dbReference type="NCBI Taxonomy" id="411472"/>
    <lineage>
        <taxon>Bacteria</taxon>
        <taxon>Bacillati</taxon>
        <taxon>Bacillota</taxon>
        <taxon>Clostridia</taxon>
        <taxon>Lachnospirales</taxon>
        <taxon>Lachnospiraceae</taxon>
        <taxon>Otoolea</taxon>
    </lineage>
</organism>
<gene>
    <name evidence="1" type="ORF">CLOSYM_02581</name>
</gene>
<proteinExistence type="predicted"/>
<comment type="caution">
    <text evidence="1">The sequence shown here is derived from an EMBL/GenBank/DDBJ whole genome shotgun (WGS) entry which is preliminary data.</text>
</comment>
<name>A0ABC9TX64_CLOSY</name>
<evidence type="ECO:0000313" key="2">
    <source>
        <dbReference type="Proteomes" id="UP000016491"/>
    </source>
</evidence>
<protein>
    <submittedName>
        <fullName evidence="1">Uncharacterized protein</fullName>
    </submittedName>
</protein>